<evidence type="ECO:0000313" key="9">
    <source>
        <dbReference type="EMBL" id="KRN03770.1"/>
    </source>
</evidence>
<gene>
    <name evidence="7" type="primary">nfo</name>
    <name evidence="9" type="ORF">FC86_GL000882</name>
</gene>
<dbReference type="AlphaFoldDB" id="A0A0R2DTI6"/>
<evidence type="ECO:0000256" key="2">
    <source>
        <dbReference type="ARBA" id="ARBA00022723"/>
    </source>
</evidence>
<dbReference type="HAMAP" id="MF_00152">
    <property type="entry name" value="Nfo"/>
    <property type="match status" value="1"/>
</dbReference>
<keyword evidence="10" id="KW-1185">Reference proteome</keyword>
<dbReference type="STRING" id="1423744.FC86_GL000882"/>
<feature type="binding site" evidence="7">
    <location>
        <position position="233"/>
    </location>
    <ligand>
        <name>Zn(2+)</name>
        <dbReference type="ChEBI" id="CHEBI:29105"/>
        <label>3</label>
    </ligand>
</feature>
<dbReference type="PROSITE" id="PS00730">
    <property type="entry name" value="AP_NUCLEASE_F2_2"/>
    <property type="match status" value="1"/>
</dbReference>
<dbReference type="GO" id="GO:0003906">
    <property type="term" value="F:DNA-(apurinic or apyrimidinic site) endonuclease activity"/>
    <property type="evidence" value="ECO:0007669"/>
    <property type="project" value="TreeGrafter"/>
</dbReference>
<keyword evidence="7 9" id="KW-0255">Endonuclease</keyword>
<dbReference type="SMART" id="SM00518">
    <property type="entry name" value="AP2Ec"/>
    <property type="match status" value="1"/>
</dbReference>
<keyword evidence="5 7" id="KW-0862">Zinc</keyword>
<evidence type="ECO:0000256" key="4">
    <source>
        <dbReference type="ARBA" id="ARBA00022801"/>
    </source>
</evidence>
<dbReference type="RefSeq" id="WP_269082366.1">
    <property type="nucleotide sequence ID" value="NZ_AYZL01000020.1"/>
</dbReference>
<feature type="binding site" evidence="7">
    <location>
        <position position="73"/>
    </location>
    <ligand>
        <name>Zn(2+)</name>
        <dbReference type="ChEBI" id="CHEBI:29105"/>
        <label>1</label>
    </ligand>
</feature>
<feature type="binding site" evidence="7">
    <location>
        <position position="220"/>
    </location>
    <ligand>
        <name>Zn(2+)</name>
        <dbReference type="ChEBI" id="CHEBI:29105"/>
        <label>2</label>
    </ligand>
</feature>
<feature type="domain" description="Xylose isomerase-like TIM barrel" evidence="8">
    <location>
        <begin position="33"/>
        <end position="268"/>
    </location>
</feature>
<protein>
    <recommendedName>
        <fullName evidence="7">Probable endonuclease 4</fullName>
        <ecNumber evidence="7">3.1.21.2</ecNumber>
    </recommendedName>
    <alternativeName>
        <fullName evidence="7">Endodeoxyribonuclease IV</fullName>
    </alternativeName>
    <alternativeName>
        <fullName evidence="7">Endonuclease IV</fullName>
    </alternativeName>
</protein>
<dbReference type="InterPro" id="IPR001719">
    <property type="entry name" value="AP_endonuc_2"/>
</dbReference>
<dbReference type="InterPro" id="IPR036237">
    <property type="entry name" value="Xyl_isomerase-like_sf"/>
</dbReference>
<dbReference type="CDD" id="cd00019">
    <property type="entry name" value="AP2Ec"/>
    <property type="match status" value="1"/>
</dbReference>
<keyword evidence="6 7" id="KW-0234">DNA repair</keyword>
<dbReference type="InterPro" id="IPR013022">
    <property type="entry name" value="Xyl_isomerase-like_TIM-brl"/>
</dbReference>
<dbReference type="PANTHER" id="PTHR21445:SF0">
    <property type="entry name" value="APURINIC-APYRIMIDINIC ENDONUCLEASE"/>
    <property type="match status" value="1"/>
</dbReference>
<feature type="binding site" evidence="7">
    <location>
        <position position="151"/>
    </location>
    <ligand>
        <name>Zn(2+)</name>
        <dbReference type="ChEBI" id="CHEBI:29105"/>
        <label>1</label>
    </ligand>
</feature>
<feature type="binding site" evidence="7">
    <location>
        <position position="235"/>
    </location>
    <ligand>
        <name>Zn(2+)</name>
        <dbReference type="ChEBI" id="CHEBI:29105"/>
        <label>3</label>
    </ligand>
</feature>
<feature type="binding site" evidence="7">
    <location>
        <position position="114"/>
    </location>
    <ligand>
        <name>Zn(2+)</name>
        <dbReference type="ChEBI" id="CHEBI:29105"/>
        <label>1</label>
    </ligand>
</feature>
<keyword evidence="4 7" id="KW-0378">Hydrolase</keyword>
<evidence type="ECO:0000259" key="8">
    <source>
        <dbReference type="Pfam" id="PF01261"/>
    </source>
</evidence>
<dbReference type="Pfam" id="PF01261">
    <property type="entry name" value="AP_endonuc_2"/>
    <property type="match status" value="1"/>
</dbReference>
<evidence type="ECO:0000313" key="10">
    <source>
        <dbReference type="Proteomes" id="UP000051378"/>
    </source>
</evidence>
<dbReference type="GO" id="GO:0008081">
    <property type="term" value="F:phosphoric diester hydrolase activity"/>
    <property type="evidence" value="ECO:0007669"/>
    <property type="project" value="TreeGrafter"/>
</dbReference>
<reference evidence="9 10" key="1">
    <citation type="journal article" date="2015" name="Genome Announc.">
        <title>Expanding the biotechnology potential of lactobacilli through comparative genomics of 213 strains and associated genera.</title>
        <authorList>
            <person name="Sun Z."/>
            <person name="Harris H.M."/>
            <person name="McCann A."/>
            <person name="Guo C."/>
            <person name="Argimon S."/>
            <person name="Zhang W."/>
            <person name="Yang X."/>
            <person name="Jeffery I.B."/>
            <person name="Cooney J.C."/>
            <person name="Kagawa T.F."/>
            <person name="Liu W."/>
            <person name="Song Y."/>
            <person name="Salvetti E."/>
            <person name="Wrobel A."/>
            <person name="Rasinkangas P."/>
            <person name="Parkhill J."/>
            <person name="Rea M.C."/>
            <person name="O'Sullivan O."/>
            <person name="Ritari J."/>
            <person name="Douillard F.P."/>
            <person name="Paul Ross R."/>
            <person name="Yang R."/>
            <person name="Briner A.E."/>
            <person name="Felis G.E."/>
            <person name="de Vos W.M."/>
            <person name="Barrangou R."/>
            <person name="Klaenhammer T.R."/>
            <person name="Caufield P.W."/>
            <person name="Cui Y."/>
            <person name="Zhang H."/>
            <person name="O'Toole P.W."/>
        </authorList>
    </citation>
    <scope>NUCLEOTIDE SEQUENCE [LARGE SCALE GENOMIC DNA]</scope>
    <source>
        <strain evidence="9 10">DSM 23037</strain>
    </source>
</reference>
<comment type="similarity">
    <text evidence="1 7">Belongs to the AP endonuclease 2 family.</text>
</comment>
<dbReference type="GO" id="GO:0006284">
    <property type="term" value="P:base-excision repair"/>
    <property type="evidence" value="ECO:0007669"/>
    <property type="project" value="TreeGrafter"/>
</dbReference>
<name>A0A0R2DTI6_9LACO</name>
<dbReference type="GO" id="GO:0003677">
    <property type="term" value="F:DNA binding"/>
    <property type="evidence" value="ECO:0007669"/>
    <property type="project" value="InterPro"/>
</dbReference>
<evidence type="ECO:0000256" key="7">
    <source>
        <dbReference type="HAMAP-Rule" id="MF_00152"/>
    </source>
</evidence>
<comment type="cofactor">
    <cofactor evidence="7">
        <name>Zn(2+)</name>
        <dbReference type="ChEBI" id="CHEBI:29105"/>
    </cofactor>
    <text evidence="7">Binds 3 Zn(2+) ions.</text>
</comment>
<dbReference type="PATRIC" id="fig|1423744.4.peg.907"/>
<feature type="binding site" evidence="7">
    <location>
        <position position="185"/>
    </location>
    <ligand>
        <name>Zn(2+)</name>
        <dbReference type="ChEBI" id="CHEBI:29105"/>
        <label>2</label>
    </ligand>
</feature>
<keyword evidence="7" id="KW-0540">Nuclease</keyword>
<accession>A0A0R2DTI6</accession>
<comment type="catalytic activity">
    <reaction evidence="7">
        <text>Endonucleolytic cleavage to 5'-phosphooligonucleotide end-products.</text>
        <dbReference type="EC" id="3.1.21.2"/>
    </reaction>
</comment>
<dbReference type="FunFam" id="3.20.20.150:FF:000001">
    <property type="entry name" value="Probable endonuclease 4"/>
    <property type="match status" value="1"/>
</dbReference>
<keyword evidence="3 7" id="KW-0227">DNA damage</keyword>
<dbReference type="NCBIfam" id="NF002196">
    <property type="entry name" value="PRK01060.1-1"/>
    <property type="match status" value="1"/>
</dbReference>
<organism evidence="9 10">
    <name type="scientific">Holzapfeliella floricola DSM 23037 = JCM 16512</name>
    <dbReference type="NCBI Taxonomy" id="1423744"/>
    <lineage>
        <taxon>Bacteria</taxon>
        <taxon>Bacillati</taxon>
        <taxon>Bacillota</taxon>
        <taxon>Bacilli</taxon>
        <taxon>Lactobacillales</taxon>
        <taxon>Lactobacillaceae</taxon>
        <taxon>Holzapfeliella</taxon>
    </lineage>
</organism>
<dbReference type="PROSITE" id="PS51432">
    <property type="entry name" value="AP_NUCLEASE_F2_4"/>
    <property type="match status" value="1"/>
</dbReference>
<sequence>MNKESLIIGSHVKLSGKKMLLLSTEETIANQANTMMVFTGAPQNTRRRPLADFNIEEATPIIEENHINPIVVHAPYIINLGNVKKPENFTFAVNFLADEMKRAEAIGAKYISFHPGSHVGSGEAAAIAQIIKGLDEAIEKSETKTVSIALETMAGKGTEIGKTFEEIAQIIEGSNYSNRLSVTFDTCHVYDAGYDIKNNFEGVMAEFDKIIGVNRISVIHLNDSKFGLASHKDRHENLGFGELGFETLQKVAYYDSFKTLPKILETPFIPDESDPKKKYSPYKYEIDMLRQKTFDSQLKQVILAEK</sequence>
<dbReference type="GO" id="GO:0008833">
    <property type="term" value="F:deoxyribonuclease IV (phage-T4-induced) activity"/>
    <property type="evidence" value="ECO:0007669"/>
    <property type="project" value="UniProtKB-UniRule"/>
</dbReference>
<comment type="function">
    <text evidence="7">Endonuclease IV plays a role in DNA repair. It cleaves phosphodiester bonds at apurinic or apyrimidinic (AP) sites, generating a 3'-hydroxyl group and a 5'-terminal sugar phosphate.</text>
</comment>
<feature type="binding site" evidence="7">
    <location>
        <position position="265"/>
    </location>
    <ligand>
        <name>Zn(2+)</name>
        <dbReference type="ChEBI" id="CHEBI:29105"/>
        <label>2</label>
    </ligand>
</feature>
<dbReference type="InterPro" id="IPR018246">
    <property type="entry name" value="AP_endonuc_F2_Zn_BS"/>
</dbReference>
<evidence type="ECO:0000256" key="6">
    <source>
        <dbReference type="ARBA" id="ARBA00023204"/>
    </source>
</evidence>
<dbReference type="GO" id="GO:0008270">
    <property type="term" value="F:zinc ion binding"/>
    <property type="evidence" value="ECO:0007669"/>
    <property type="project" value="UniProtKB-UniRule"/>
</dbReference>
<dbReference type="Gene3D" id="3.20.20.150">
    <property type="entry name" value="Divalent-metal-dependent TIM barrel enzymes"/>
    <property type="match status" value="1"/>
</dbReference>
<dbReference type="PROSITE" id="PS00729">
    <property type="entry name" value="AP_NUCLEASE_F2_1"/>
    <property type="match status" value="1"/>
</dbReference>
<evidence type="ECO:0000256" key="3">
    <source>
        <dbReference type="ARBA" id="ARBA00022763"/>
    </source>
</evidence>
<dbReference type="PROSITE" id="PS00731">
    <property type="entry name" value="AP_NUCLEASE_F2_3"/>
    <property type="match status" value="1"/>
</dbReference>
<dbReference type="SUPFAM" id="SSF51658">
    <property type="entry name" value="Xylose isomerase-like"/>
    <property type="match status" value="1"/>
</dbReference>
<evidence type="ECO:0000256" key="1">
    <source>
        <dbReference type="ARBA" id="ARBA00005340"/>
    </source>
</evidence>
<dbReference type="NCBIfam" id="TIGR00587">
    <property type="entry name" value="nfo"/>
    <property type="match status" value="1"/>
</dbReference>
<dbReference type="PANTHER" id="PTHR21445">
    <property type="entry name" value="ENDONUCLEASE IV ENDODEOXYRIBONUCLEASE IV"/>
    <property type="match status" value="1"/>
</dbReference>
<proteinExistence type="inferred from homology"/>
<feature type="binding site" evidence="7">
    <location>
        <position position="151"/>
    </location>
    <ligand>
        <name>Zn(2+)</name>
        <dbReference type="ChEBI" id="CHEBI:29105"/>
        <label>2</label>
    </ligand>
</feature>
<evidence type="ECO:0000256" key="5">
    <source>
        <dbReference type="ARBA" id="ARBA00022833"/>
    </source>
</evidence>
<comment type="caution">
    <text evidence="9">The sequence shown here is derived from an EMBL/GenBank/DDBJ whole genome shotgun (WGS) entry which is preliminary data.</text>
</comment>
<dbReference type="EMBL" id="AYZL01000020">
    <property type="protein sequence ID" value="KRN03770.1"/>
    <property type="molecule type" value="Genomic_DNA"/>
</dbReference>
<dbReference type="Proteomes" id="UP000051378">
    <property type="component" value="Unassembled WGS sequence"/>
</dbReference>
<keyword evidence="2 7" id="KW-0479">Metal-binding</keyword>
<dbReference type="EC" id="3.1.21.2" evidence="7"/>
<feature type="binding site" evidence="7">
    <location>
        <position position="188"/>
    </location>
    <ligand>
        <name>Zn(2+)</name>
        <dbReference type="ChEBI" id="CHEBI:29105"/>
        <label>3</label>
    </ligand>
</feature>